<dbReference type="Gene3D" id="3.40.50.1820">
    <property type="entry name" value="alpha/beta hydrolase"/>
    <property type="match status" value="1"/>
</dbReference>
<evidence type="ECO:0000313" key="1">
    <source>
        <dbReference type="EMBL" id="KZL79351.1"/>
    </source>
</evidence>
<dbReference type="AlphaFoldDB" id="A0A166ZTL9"/>
<gene>
    <name evidence="1" type="ORF">CI238_01360</name>
</gene>
<dbReference type="STRING" id="1573173.A0A166ZTL9"/>
<evidence type="ECO:0000313" key="2">
    <source>
        <dbReference type="Proteomes" id="UP000076584"/>
    </source>
</evidence>
<dbReference type="SUPFAM" id="SSF53474">
    <property type="entry name" value="alpha/beta-Hydrolases"/>
    <property type="match status" value="1"/>
</dbReference>
<protein>
    <submittedName>
        <fullName evidence="1">Alpha beta hydrolase fold family</fullName>
    </submittedName>
</protein>
<organism evidence="1 2">
    <name type="scientific">Colletotrichum incanum</name>
    <name type="common">Soybean anthracnose fungus</name>
    <dbReference type="NCBI Taxonomy" id="1573173"/>
    <lineage>
        <taxon>Eukaryota</taxon>
        <taxon>Fungi</taxon>
        <taxon>Dikarya</taxon>
        <taxon>Ascomycota</taxon>
        <taxon>Pezizomycotina</taxon>
        <taxon>Sordariomycetes</taxon>
        <taxon>Hypocreomycetidae</taxon>
        <taxon>Glomerellales</taxon>
        <taxon>Glomerellaceae</taxon>
        <taxon>Colletotrichum</taxon>
        <taxon>Colletotrichum spaethianum species complex</taxon>
    </lineage>
</organism>
<sequence>MTLALLGVGAARAQNYLGRAAVPLIKLPAASSSPNGPYRGMILVNPGGPGASGIELARNNGTTVQAVAGSNYDIVGFDPRGVGLSEPRPNCSSGILLPRNEALSQRDAPRFVDKYYQQFIDSARSSASVAKFRPAPILKLGHI</sequence>
<dbReference type="EMBL" id="LFIW01002106">
    <property type="protein sequence ID" value="KZL79351.1"/>
    <property type="molecule type" value="Genomic_DNA"/>
</dbReference>
<dbReference type="Proteomes" id="UP000076584">
    <property type="component" value="Unassembled WGS sequence"/>
</dbReference>
<comment type="caution">
    <text evidence="1">The sequence shown here is derived from an EMBL/GenBank/DDBJ whole genome shotgun (WGS) entry which is preliminary data.</text>
</comment>
<dbReference type="InterPro" id="IPR029058">
    <property type="entry name" value="AB_hydrolase_fold"/>
</dbReference>
<reference evidence="1" key="1">
    <citation type="submission" date="2015-06" db="EMBL/GenBank/DDBJ databases">
        <title>Survival trade-offs in plant roots during colonization by closely related pathogenic and mutualistic fungi.</title>
        <authorList>
            <person name="Hacquard S."/>
            <person name="Kracher B."/>
            <person name="Hiruma K."/>
            <person name="Weinman A."/>
            <person name="Muench P."/>
            <person name="Garrido Oter R."/>
            <person name="Ver Loren van Themaat E."/>
            <person name="Dallerey J.-F."/>
            <person name="Damm U."/>
            <person name="Henrissat B."/>
            <person name="Lespinet O."/>
            <person name="Thon M."/>
            <person name="Kemen E."/>
            <person name="McHardy A.C."/>
            <person name="Schulze-Lefert P."/>
            <person name="O'Connell R.J."/>
        </authorList>
    </citation>
    <scope>NUCLEOTIDE SEQUENCE [LARGE SCALE GENOMIC DNA]</scope>
    <source>
        <strain evidence="1">MAFF 238704</strain>
    </source>
</reference>
<proteinExistence type="predicted"/>
<dbReference type="GO" id="GO:0016787">
    <property type="term" value="F:hydrolase activity"/>
    <property type="evidence" value="ECO:0007669"/>
    <property type="project" value="UniProtKB-KW"/>
</dbReference>
<keyword evidence="1" id="KW-0378">Hydrolase</keyword>
<keyword evidence="2" id="KW-1185">Reference proteome</keyword>
<accession>A0A166ZTL9</accession>
<name>A0A166ZTL9_COLIC</name>